<dbReference type="Gene3D" id="1.10.357.10">
    <property type="entry name" value="Tetracycline Repressor, domain 2"/>
    <property type="match status" value="1"/>
</dbReference>
<dbReference type="PROSITE" id="PS50977">
    <property type="entry name" value="HTH_TETR_2"/>
    <property type="match status" value="1"/>
</dbReference>
<feature type="domain" description="HTH tetR-type" evidence="5">
    <location>
        <begin position="14"/>
        <end position="74"/>
    </location>
</feature>
<keyword evidence="8" id="KW-1185">Reference proteome</keyword>
<keyword evidence="2 4" id="KW-0238">DNA-binding</keyword>
<dbReference type="SUPFAM" id="SSF46689">
    <property type="entry name" value="Homeodomain-like"/>
    <property type="match status" value="1"/>
</dbReference>
<dbReference type="SUPFAM" id="SSF48498">
    <property type="entry name" value="Tetracyclin repressor-like, C-terminal domain"/>
    <property type="match status" value="1"/>
</dbReference>
<reference evidence="6 9" key="2">
    <citation type="submission" date="2017-05" db="EMBL/GenBank/DDBJ databases">
        <title>Complete and WGS of Bordetella genogroups.</title>
        <authorList>
            <person name="Spilker T."/>
            <person name="LiPuma J."/>
        </authorList>
    </citation>
    <scope>NUCLEOTIDE SEQUENCE [LARGE SCALE GENOMIC DNA]</scope>
    <source>
        <strain evidence="6 9">AU17610</strain>
    </source>
</reference>
<dbReference type="Proteomes" id="UP000217005">
    <property type="component" value="Unassembled WGS sequence"/>
</dbReference>
<dbReference type="InterPro" id="IPR001647">
    <property type="entry name" value="HTH_TetR"/>
</dbReference>
<dbReference type="OrthoDB" id="116240at2"/>
<keyword evidence="1" id="KW-0805">Transcription regulation</keyword>
<sequence length="201" mass="22425">MASRQSNPAAAGAPKAADRIRETARRMFYRDGIRAVGVDAIVTEAGVTKPSLYRAFSSKDELAASYLRDYEQEFWARFEAGVPDHPDDPREQLLTYFRRLAQRATELPDYRGCGLSNACVEYPEPDHPARKVSVQHKHLLRERLVDMAWHMGATDPVELGNGLMLLLEGAFLTGQMFGADGPPKYLVPVAERLIDASLPPR</sequence>
<dbReference type="GO" id="GO:0003677">
    <property type="term" value="F:DNA binding"/>
    <property type="evidence" value="ECO:0007669"/>
    <property type="project" value="UniProtKB-UniRule"/>
</dbReference>
<proteinExistence type="predicted"/>
<evidence type="ECO:0000313" key="9">
    <source>
        <dbReference type="Proteomes" id="UP000217005"/>
    </source>
</evidence>
<evidence type="ECO:0000256" key="4">
    <source>
        <dbReference type="PROSITE-ProRule" id="PRU00335"/>
    </source>
</evidence>
<reference evidence="7 8" key="1">
    <citation type="submission" date="2017-05" db="EMBL/GenBank/DDBJ databases">
        <title>Complete and WGS of Bordetella genogroups.</title>
        <authorList>
            <person name="Spilker T."/>
            <person name="Lipuma J."/>
        </authorList>
    </citation>
    <scope>NUCLEOTIDE SEQUENCE [LARGE SCALE GENOMIC DNA]</scope>
    <source>
        <strain evidence="7 8">AU9795</strain>
    </source>
</reference>
<comment type="caution">
    <text evidence="6">The sequence shown here is derived from an EMBL/GenBank/DDBJ whole genome shotgun (WGS) entry which is preliminary data.</text>
</comment>
<dbReference type="Proteomes" id="UP000216354">
    <property type="component" value="Unassembled WGS sequence"/>
</dbReference>
<evidence type="ECO:0000259" key="5">
    <source>
        <dbReference type="PROSITE" id="PS50977"/>
    </source>
</evidence>
<dbReference type="AlphaFoldDB" id="A0A261S6I1"/>
<feature type="DNA-binding region" description="H-T-H motif" evidence="4">
    <location>
        <begin position="37"/>
        <end position="56"/>
    </location>
</feature>
<protein>
    <submittedName>
        <fullName evidence="6">TetR family transcriptional regulator</fullName>
    </submittedName>
</protein>
<dbReference type="PRINTS" id="PR00455">
    <property type="entry name" value="HTHTETR"/>
</dbReference>
<dbReference type="Pfam" id="PF00440">
    <property type="entry name" value="TetR_N"/>
    <property type="match status" value="1"/>
</dbReference>
<name>A0A261S6I1_9BORD</name>
<evidence type="ECO:0000313" key="6">
    <source>
        <dbReference type="EMBL" id="OZI32731.1"/>
    </source>
</evidence>
<evidence type="ECO:0000256" key="3">
    <source>
        <dbReference type="ARBA" id="ARBA00023163"/>
    </source>
</evidence>
<dbReference type="RefSeq" id="WP_094827729.1">
    <property type="nucleotide sequence ID" value="NZ_NEVL01000004.1"/>
</dbReference>
<dbReference type="EMBL" id="NEVL01000004">
    <property type="protein sequence ID" value="OZI32731.1"/>
    <property type="molecule type" value="Genomic_DNA"/>
</dbReference>
<accession>A0A261S6I1</accession>
<dbReference type="EMBL" id="NEVR01000002">
    <property type="protein sequence ID" value="OZI65913.1"/>
    <property type="molecule type" value="Genomic_DNA"/>
</dbReference>
<gene>
    <name evidence="7" type="ORF">CAL27_13055</name>
    <name evidence="6" type="ORF">CEG14_17655</name>
</gene>
<dbReference type="PANTHER" id="PTHR47506">
    <property type="entry name" value="TRANSCRIPTIONAL REGULATORY PROTEIN"/>
    <property type="match status" value="1"/>
</dbReference>
<evidence type="ECO:0000256" key="1">
    <source>
        <dbReference type="ARBA" id="ARBA00023015"/>
    </source>
</evidence>
<keyword evidence="3" id="KW-0804">Transcription</keyword>
<dbReference type="PANTHER" id="PTHR47506:SF1">
    <property type="entry name" value="HTH-TYPE TRANSCRIPTIONAL REGULATOR YJDC"/>
    <property type="match status" value="1"/>
</dbReference>
<evidence type="ECO:0000313" key="7">
    <source>
        <dbReference type="EMBL" id="OZI65913.1"/>
    </source>
</evidence>
<evidence type="ECO:0000256" key="2">
    <source>
        <dbReference type="ARBA" id="ARBA00023125"/>
    </source>
</evidence>
<dbReference type="InterPro" id="IPR036271">
    <property type="entry name" value="Tet_transcr_reg_TetR-rel_C_sf"/>
</dbReference>
<evidence type="ECO:0000313" key="8">
    <source>
        <dbReference type="Proteomes" id="UP000216354"/>
    </source>
</evidence>
<dbReference type="InterPro" id="IPR009057">
    <property type="entry name" value="Homeodomain-like_sf"/>
</dbReference>
<organism evidence="6 9">
    <name type="scientific">Bordetella genomosp. 1</name>
    <dbReference type="NCBI Taxonomy" id="1395607"/>
    <lineage>
        <taxon>Bacteria</taxon>
        <taxon>Pseudomonadati</taxon>
        <taxon>Pseudomonadota</taxon>
        <taxon>Betaproteobacteria</taxon>
        <taxon>Burkholderiales</taxon>
        <taxon>Alcaligenaceae</taxon>
        <taxon>Bordetella</taxon>
    </lineage>
</organism>